<dbReference type="PANTHER" id="PTHR42770:SF7">
    <property type="entry name" value="MEMBRANE PROTEIN"/>
    <property type="match status" value="1"/>
</dbReference>
<dbReference type="EMBL" id="MLCF01000124">
    <property type="protein sequence ID" value="OIV35935.1"/>
    <property type="molecule type" value="Genomic_DNA"/>
</dbReference>
<gene>
    <name evidence="7" type="ORF">BIV57_18910</name>
</gene>
<feature type="transmembrane region" description="Helical" evidence="6">
    <location>
        <begin position="57"/>
        <end position="77"/>
    </location>
</feature>
<keyword evidence="8" id="KW-1185">Reference proteome</keyword>
<dbReference type="Gene3D" id="1.20.1740.10">
    <property type="entry name" value="Amino acid/polyamine transporter I"/>
    <property type="match status" value="1"/>
</dbReference>
<evidence type="ECO:0000256" key="2">
    <source>
        <dbReference type="ARBA" id="ARBA00022475"/>
    </source>
</evidence>
<feature type="transmembrane region" description="Helical" evidence="6">
    <location>
        <begin position="249"/>
        <end position="271"/>
    </location>
</feature>
<feature type="transmembrane region" description="Helical" evidence="6">
    <location>
        <begin position="160"/>
        <end position="184"/>
    </location>
</feature>
<keyword evidence="3 6" id="KW-0812">Transmembrane</keyword>
<dbReference type="STRING" id="1428644.BIV57_18910"/>
<keyword evidence="2" id="KW-1003">Cell membrane</keyword>
<dbReference type="OrthoDB" id="9762947at2"/>
<sequence length="475" mass="48404">MQELSDTHQNASPRSGLAPRALRPWNVLAIAVAAISPTTSVFLVYGSGLASAGTGVVWAFVIGAAIALAMALCYAEVGSVFPSAGGAYTIVRRALGSVLGGATGILFLVLGLTSTASILVASATYLDSLVGGGLPVGWVALGMMALVTALSVGRITPASWVAAAMLALEIAVILVFTVVAFAHASGSSQVRPFTGPLVPTGHGSALTAVGAGALLAAVVPALFAFNGYDWPLYFSEESSGARRALPRAVVLAAVIAVVVEVLAVIAATLAIHDLPGTVANSAPLSLIAHQVMGRAGADVLIAGVVIAMFDTGLAANLGYARIYYAVGRDGLLPGPVARFFGHVLPGSKVPGYAFAFLFVGNGVLCVFTSLSNLITFTGVVIATIYLLVAVSSIVSRVRDRGLAGTFRMPLWPLPPLVAIAGVAVALANQETKDLVIALPLAAVAVLGFWLVRRRLPGRLDGLPGKAPERRGGEQA</sequence>
<dbReference type="InterPro" id="IPR002293">
    <property type="entry name" value="AA/rel_permease1"/>
</dbReference>
<evidence type="ECO:0000256" key="6">
    <source>
        <dbReference type="SAM" id="Phobius"/>
    </source>
</evidence>
<feature type="transmembrane region" description="Helical" evidence="6">
    <location>
        <begin position="299"/>
        <end position="319"/>
    </location>
</feature>
<dbReference type="RefSeq" id="WP_071658100.1">
    <property type="nucleotide sequence ID" value="NZ_MLCF01000124.1"/>
</dbReference>
<dbReference type="Proteomes" id="UP000243342">
    <property type="component" value="Unassembled WGS sequence"/>
</dbReference>
<organism evidence="7 8">
    <name type="scientific">Mangrovactinospora gilvigrisea</name>
    <dbReference type="NCBI Taxonomy" id="1428644"/>
    <lineage>
        <taxon>Bacteria</taxon>
        <taxon>Bacillati</taxon>
        <taxon>Actinomycetota</taxon>
        <taxon>Actinomycetes</taxon>
        <taxon>Kitasatosporales</taxon>
        <taxon>Streptomycetaceae</taxon>
        <taxon>Mangrovactinospora</taxon>
    </lineage>
</organism>
<evidence type="ECO:0000313" key="7">
    <source>
        <dbReference type="EMBL" id="OIV35935.1"/>
    </source>
</evidence>
<dbReference type="PIRSF" id="PIRSF006060">
    <property type="entry name" value="AA_transporter"/>
    <property type="match status" value="1"/>
</dbReference>
<evidence type="ECO:0000256" key="4">
    <source>
        <dbReference type="ARBA" id="ARBA00022989"/>
    </source>
</evidence>
<proteinExistence type="predicted"/>
<name>A0A1J7BB71_9ACTN</name>
<comment type="caution">
    <text evidence="7">The sequence shown here is derived from an EMBL/GenBank/DDBJ whole genome shotgun (WGS) entry which is preliminary data.</text>
</comment>
<keyword evidence="4 6" id="KW-1133">Transmembrane helix</keyword>
<feature type="transmembrane region" description="Helical" evidence="6">
    <location>
        <begin position="376"/>
        <end position="397"/>
    </location>
</feature>
<protein>
    <submittedName>
        <fullName evidence="7">Amino acid permease</fullName>
    </submittedName>
</protein>
<dbReference type="AlphaFoldDB" id="A0A1J7BB71"/>
<feature type="transmembrane region" description="Helical" evidence="6">
    <location>
        <begin position="204"/>
        <end position="228"/>
    </location>
</feature>
<dbReference type="GO" id="GO:0022857">
    <property type="term" value="F:transmembrane transporter activity"/>
    <property type="evidence" value="ECO:0007669"/>
    <property type="project" value="InterPro"/>
</dbReference>
<dbReference type="PANTHER" id="PTHR42770">
    <property type="entry name" value="AMINO ACID TRANSPORTER-RELATED"/>
    <property type="match status" value="1"/>
</dbReference>
<feature type="transmembrane region" description="Helical" evidence="6">
    <location>
        <begin position="98"/>
        <end position="126"/>
    </location>
</feature>
<accession>A0A1J7BB71</accession>
<feature type="transmembrane region" description="Helical" evidence="6">
    <location>
        <begin position="132"/>
        <end position="153"/>
    </location>
</feature>
<feature type="transmembrane region" description="Helical" evidence="6">
    <location>
        <begin position="409"/>
        <end position="428"/>
    </location>
</feature>
<feature type="transmembrane region" description="Helical" evidence="6">
    <location>
        <begin position="434"/>
        <end position="451"/>
    </location>
</feature>
<evidence type="ECO:0000313" key="8">
    <source>
        <dbReference type="Proteomes" id="UP000243342"/>
    </source>
</evidence>
<reference evidence="7 8" key="1">
    <citation type="submission" date="2016-10" db="EMBL/GenBank/DDBJ databases">
        <title>Genome sequence of Streptomyces gilvigriseus MUSC 26.</title>
        <authorList>
            <person name="Lee L.-H."/>
            <person name="Ser H.-L."/>
        </authorList>
    </citation>
    <scope>NUCLEOTIDE SEQUENCE [LARGE SCALE GENOMIC DNA]</scope>
    <source>
        <strain evidence="7 8">MUSC 26</strain>
    </source>
</reference>
<comment type="subcellular location">
    <subcellularLocation>
        <location evidence="1">Cell membrane</location>
        <topology evidence="1">Multi-pass membrane protein</topology>
    </subcellularLocation>
</comment>
<keyword evidence="5 6" id="KW-0472">Membrane</keyword>
<evidence type="ECO:0000256" key="1">
    <source>
        <dbReference type="ARBA" id="ARBA00004651"/>
    </source>
</evidence>
<evidence type="ECO:0000256" key="5">
    <source>
        <dbReference type="ARBA" id="ARBA00023136"/>
    </source>
</evidence>
<feature type="transmembrane region" description="Helical" evidence="6">
    <location>
        <begin position="25"/>
        <end position="45"/>
    </location>
</feature>
<evidence type="ECO:0000256" key="3">
    <source>
        <dbReference type="ARBA" id="ARBA00022692"/>
    </source>
</evidence>
<dbReference type="InterPro" id="IPR050367">
    <property type="entry name" value="APC_superfamily"/>
</dbReference>
<dbReference type="Pfam" id="PF13520">
    <property type="entry name" value="AA_permease_2"/>
    <property type="match status" value="1"/>
</dbReference>
<dbReference type="GO" id="GO:0005886">
    <property type="term" value="C:plasma membrane"/>
    <property type="evidence" value="ECO:0007669"/>
    <property type="project" value="UniProtKB-SubCell"/>
</dbReference>